<dbReference type="SUPFAM" id="SSF53474">
    <property type="entry name" value="alpha/beta-Hydrolases"/>
    <property type="match status" value="1"/>
</dbReference>
<dbReference type="EMBL" id="MKZY01000003">
    <property type="protein sequence ID" value="OOO10882.1"/>
    <property type="molecule type" value="Genomic_DNA"/>
</dbReference>
<evidence type="ECO:0000259" key="1">
    <source>
        <dbReference type="Pfam" id="PF12697"/>
    </source>
</evidence>
<dbReference type="Pfam" id="PF12697">
    <property type="entry name" value="Abhydrolase_6"/>
    <property type="match status" value="1"/>
</dbReference>
<dbReference type="InterPro" id="IPR000073">
    <property type="entry name" value="AB_hydrolase_1"/>
</dbReference>
<dbReference type="Gene3D" id="3.40.50.1820">
    <property type="entry name" value="alpha/beta hydrolase"/>
    <property type="match status" value="1"/>
</dbReference>
<evidence type="ECO:0000313" key="2">
    <source>
        <dbReference type="EMBL" id="OOO10882.1"/>
    </source>
</evidence>
<accession>A0A1S9DP87</accession>
<dbReference type="VEuPathDB" id="FungiDB:AO090012000070"/>
<sequence>MSPAPRRSTFLVIHGAWHHPELYGTFCKAIENRGAEVICPRLPSCSGELPSTKTIEDDVALIRATAESLVQEGKKVFAVMHSYGGMVGTDALEGLGLQRLIYLAAFVPPSGKNLVDMLGGSMAPFIVGDEQGMLRVPEAASVFYQDLPDDEAAFWAGRLVPMPKSAFLNRITREAYRGIPATYILCKDDRAIPASTQEMMISNVQSAGVSMDVKAPSAQIKRRTSAVTMDYAILELFTSLVISTTPIDNQPTTHDESCDLSDSDIIFGLNDGLLDIIKRISSLHFRSRTKKVNNSTTITEAVGIWQDLTTWQPPEALPGEEYQQLYDSYTSALFTWLYLILHPDSMCDGKVQSMVEQGVVTMSAVTVLELSPFLLIPLFILGLASVQDEHKDFISGAFDQIEEHTAFEEVEVYRTMVERSWENQDQGIPRSWEWIQWQDAGSAG</sequence>
<dbReference type="InterPro" id="IPR052897">
    <property type="entry name" value="Sec-Metab_Biosynth_Hydrolase"/>
</dbReference>
<dbReference type="AlphaFoldDB" id="A0A1S9DP87"/>
<proteinExistence type="predicted"/>
<dbReference type="VEuPathDB" id="FungiDB:AO090012000071"/>
<dbReference type="Pfam" id="PF11951">
    <property type="entry name" value="Fungal_trans_2"/>
    <property type="match status" value="1"/>
</dbReference>
<organism evidence="2 3">
    <name type="scientific">Aspergillus oryzae</name>
    <name type="common">Yellow koji mold</name>
    <dbReference type="NCBI Taxonomy" id="5062"/>
    <lineage>
        <taxon>Eukaryota</taxon>
        <taxon>Fungi</taxon>
        <taxon>Dikarya</taxon>
        <taxon>Ascomycota</taxon>
        <taxon>Pezizomycotina</taxon>
        <taxon>Eurotiomycetes</taxon>
        <taxon>Eurotiomycetidae</taxon>
        <taxon>Eurotiales</taxon>
        <taxon>Aspergillaceae</taxon>
        <taxon>Aspergillus</taxon>
        <taxon>Aspergillus subgen. Circumdati</taxon>
    </lineage>
</organism>
<evidence type="ECO:0000313" key="3">
    <source>
        <dbReference type="Proteomes" id="UP000190312"/>
    </source>
</evidence>
<dbReference type="eggNOG" id="ENOG502RZIH">
    <property type="taxonomic scope" value="Eukaryota"/>
</dbReference>
<dbReference type="PANTHER" id="PTHR37017:SF11">
    <property type="entry name" value="ESTERASE_LIPASE_THIOESTERASE DOMAIN-CONTAINING PROTEIN"/>
    <property type="match status" value="1"/>
</dbReference>
<protein>
    <recommendedName>
        <fullName evidence="1">AB hydrolase-1 domain-containing protein</fullName>
    </recommendedName>
</protein>
<comment type="caution">
    <text evidence="2">The sequence shown here is derived from an EMBL/GenBank/DDBJ whole genome shotgun (WGS) entry which is preliminary data.</text>
</comment>
<dbReference type="InterPro" id="IPR029058">
    <property type="entry name" value="AB_hydrolase_fold"/>
</dbReference>
<gene>
    <name evidence="2" type="ORF">OAory_01073520</name>
</gene>
<feature type="domain" description="AB hydrolase-1" evidence="1">
    <location>
        <begin position="11"/>
        <end position="201"/>
    </location>
</feature>
<dbReference type="Proteomes" id="UP000190312">
    <property type="component" value="Unassembled WGS sequence"/>
</dbReference>
<dbReference type="PANTHER" id="PTHR37017">
    <property type="entry name" value="AB HYDROLASE-1 DOMAIN-CONTAINING PROTEIN-RELATED"/>
    <property type="match status" value="1"/>
</dbReference>
<dbReference type="OrthoDB" id="434972at2759"/>
<name>A0A1S9DP87_ASPOZ</name>
<dbReference type="InterPro" id="IPR021858">
    <property type="entry name" value="Fun_TF"/>
</dbReference>
<reference evidence="2 3" key="1">
    <citation type="submission" date="2016-10" db="EMBL/GenBank/DDBJ databases">
        <title>Genome sequencing of Aspergillus oryzae BCC7051.</title>
        <authorList>
            <person name="Thammarongtham C."/>
            <person name="Vorapreeda T."/>
            <person name="Nookaew I."/>
            <person name="Srisuk T."/>
            <person name="Land M."/>
            <person name="Jeennor S."/>
            <person name="Laoteng K."/>
        </authorList>
    </citation>
    <scope>NUCLEOTIDE SEQUENCE [LARGE SCALE GENOMIC DNA]</scope>
    <source>
        <strain evidence="2 3">BCC7051</strain>
    </source>
</reference>